<proteinExistence type="predicted"/>
<sequence>MTARTCAGAVPPALRLDLTSQNTLAPSMSPVRHGEGGRLRDMPTVPLRAGLALALTVLLNPPGAAAATVTVRDGDLYLNTPQRAIRLTTYGRNSDPVVSPDGQWVLYLSLPQWVVGGGYLPTNVWVMNLRTRVAHRLADQPAPSTPEGPYICRDLLVWSSDSRSAAWVEWRVTSTRNYTRPSPTFVVTQSVDGDRRQEVRVHSASATLGWRDEDLFIQLWSSVTPDRRWVNNDLMMSLRPQASAAGDRVRLNVQTGALTVVSR</sequence>
<gene>
    <name evidence="1" type="ORF">GCM10010844_43300</name>
</gene>
<evidence type="ECO:0000313" key="1">
    <source>
        <dbReference type="EMBL" id="GGL19654.1"/>
    </source>
</evidence>
<name>A0ABQ2FRI4_9DEIO</name>
<organism evidence="1 2">
    <name type="scientific">Deinococcus radiotolerans</name>
    <dbReference type="NCBI Taxonomy" id="1309407"/>
    <lineage>
        <taxon>Bacteria</taxon>
        <taxon>Thermotogati</taxon>
        <taxon>Deinococcota</taxon>
        <taxon>Deinococci</taxon>
        <taxon>Deinococcales</taxon>
        <taxon>Deinococcaceae</taxon>
        <taxon>Deinococcus</taxon>
    </lineage>
</organism>
<dbReference type="EMBL" id="BMPE01000034">
    <property type="protein sequence ID" value="GGL19654.1"/>
    <property type="molecule type" value="Genomic_DNA"/>
</dbReference>
<accession>A0ABQ2FRI4</accession>
<keyword evidence="2" id="KW-1185">Reference proteome</keyword>
<reference evidence="2" key="1">
    <citation type="journal article" date="2019" name="Int. J. Syst. Evol. Microbiol.">
        <title>The Global Catalogue of Microorganisms (GCM) 10K type strain sequencing project: providing services to taxonomists for standard genome sequencing and annotation.</title>
        <authorList>
            <consortium name="The Broad Institute Genomics Platform"/>
            <consortium name="The Broad Institute Genome Sequencing Center for Infectious Disease"/>
            <person name="Wu L."/>
            <person name="Ma J."/>
        </authorList>
    </citation>
    <scope>NUCLEOTIDE SEQUENCE [LARGE SCALE GENOMIC DNA]</scope>
    <source>
        <strain evidence="2">JCM 19173</strain>
    </source>
</reference>
<dbReference type="SUPFAM" id="SSF69304">
    <property type="entry name" value="Tricorn protease N-terminal domain"/>
    <property type="match status" value="1"/>
</dbReference>
<dbReference type="Gene3D" id="2.120.10.30">
    <property type="entry name" value="TolB, C-terminal domain"/>
    <property type="match status" value="1"/>
</dbReference>
<dbReference type="Proteomes" id="UP000604341">
    <property type="component" value="Unassembled WGS sequence"/>
</dbReference>
<protein>
    <submittedName>
        <fullName evidence="1">Uncharacterized protein</fullName>
    </submittedName>
</protein>
<comment type="caution">
    <text evidence="1">The sequence shown here is derived from an EMBL/GenBank/DDBJ whole genome shotgun (WGS) entry which is preliminary data.</text>
</comment>
<evidence type="ECO:0000313" key="2">
    <source>
        <dbReference type="Proteomes" id="UP000604341"/>
    </source>
</evidence>
<dbReference type="InterPro" id="IPR011042">
    <property type="entry name" value="6-blade_b-propeller_TolB-like"/>
</dbReference>